<dbReference type="SUPFAM" id="SSF46785">
    <property type="entry name" value="Winged helix' DNA-binding domain"/>
    <property type="match status" value="1"/>
</dbReference>
<sequence length="126" mass="14307">MKVTRNTQAKTEILHLIQQSKVALSHAELQELLNGLCDRVTIYRVLERLLKEDKIHKAITTDGVVKYASCQSTEHHHHNHVHFNCTKCNTTSCLDGVEPQIQLPIEYKVETSNFTLSGICPNCNKI</sequence>
<dbReference type="Proteomes" id="UP001393056">
    <property type="component" value="Unassembled WGS sequence"/>
</dbReference>
<keyword evidence="2" id="KW-1185">Reference proteome</keyword>
<reference evidence="1 2" key="1">
    <citation type="submission" date="2024-04" db="EMBL/GenBank/DDBJ databases">
        <title>Flavobacterium sp. DGU41 16S ribosomal RNA gene Genome sequencing and assembly.</title>
        <authorList>
            <person name="Park S."/>
        </authorList>
    </citation>
    <scope>NUCLEOTIDE SEQUENCE [LARGE SCALE GENOMIC DNA]</scope>
    <source>
        <strain evidence="1 2">DGU41</strain>
    </source>
</reference>
<dbReference type="InterPro" id="IPR002481">
    <property type="entry name" value="FUR"/>
</dbReference>
<proteinExistence type="predicted"/>
<organism evidence="1 2">
    <name type="scientific">Flavobacterium helocola</name>
    <dbReference type="NCBI Taxonomy" id="3139139"/>
    <lineage>
        <taxon>Bacteria</taxon>
        <taxon>Pseudomonadati</taxon>
        <taxon>Bacteroidota</taxon>
        <taxon>Flavobacteriia</taxon>
        <taxon>Flavobacteriales</taxon>
        <taxon>Flavobacteriaceae</taxon>
        <taxon>Flavobacterium</taxon>
    </lineage>
</organism>
<comment type="caution">
    <text evidence="1">The sequence shown here is derived from an EMBL/GenBank/DDBJ whole genome shotgun (WGS) entry which is preliminary data.</text>
</comment>
<protein>
    <submittedName>
        <fullName evidence="1">Transcriptional repressor</fullName>
    </submittedName>
</protein>
<name>A0ABU9I396_9FLAO</name>
<dbReference type="RefSeq" id="WP_341681629.1">
    <property type="nucleotide sequence ID" value="NZ_JBBYHT010000001.1"/>
</dbReference>
<evidence type="ECO:0000313" key="2">
    <source>
        <dbReference type="Proteomes" id="UP001393056"/>
    </source>
</evidence>
<dbReference type="Pfam" id="PF01475">
    <property type="entry name" value="FUR"/>
    <property type="match status" value="1"/>
</dbReference>
<dbReference type="EMBL" id="JBBYHT010000001">
    <property type="protein sequence ID" value="MEL1246886.1"/>
    <property type="molecule type" value="Genomic_DNA"/>
</dbReference>
<dbReference type="InterPro" id="IPR036388">
    <property type="entry name" value="WH-like_DNA-bd_sf"/>
</dbReference>
<accession>A0ABU9I396</accession>
<dbReference type="InterPro" id="IPR036390">
    <property type="entry name" value="WH_DNA-bd_sf"/>
</dbReference>
<dbReference type="Gene3D" id="1.10.10.10">
    <property type="entry name" value="Winged helix-like DNA-binding domain superfamily/Winged helix DNA-binding domain"/>
    <property type="match status" value="1"/>
</dbReference>
<gene>
    <name evidence="1" type="ORF">AAEO58_02415</name>
</gene>
<evidence type="ECO:0000313" key="1">
    <source>
        <dbReference type="EMBL" id="MEL1246886.1"/>
    </source>
</evidence>